<dbReference type="AlphaFoldDB" id="A0A6L9Q682"/>
<keyword evidence="2" id="KW-1003">Cell membrane</keyword>
<dbReference type="RefSeq" id="WP_163052532.1">
    <property type="nucleotide sequence ID" value="NZ_JAAGLI010000003.1"/>
</dbReference>
<dbReference type="PANTHER" id="PTHR30509:SF9">
    <property type="entry name" value="MULTIDRUG RESISTANCE PROTEIN MDTO"/>
    <property type="match status" value="1"/>
</dbReference>
<feature type="transmembrane region" description="Helical" evidence="7">
    <location>
        <begin position="255"/>
        <end position="270"/>
    </location>
</feature>
<accession>A0A6L9Q682</accession>
<evidence type="ECO:0000313" key="9">
    <source>
        <dbReference type="EMBL" id="NEA20959.1"/>
    </source>
</evidence>
<feature type="transmembrane region" description="Helical" evidence="7">
    <location>
        <begin position="275"/>
        <end position="293"/>
    </location>
</feature>
<dbReference type="PANTHER" id="PTHR30509">
    <property type="entry name" value="P-HYDROXYBENZOIC ACID EFFLUX PUMP SUBUNIT-RELATED"/>
    <property type="match status" value="1"/>
</dbReference>
<feature type="transmembrane region" description="Helical" evidence="7">
    <location>
        <begin position="64"/>
        <end position="83"/>
    </location>
</feature>
<name>A0A6L9Q682_9ACTN</name>
<reference evidence="9 10" key="1">
    <citation type="submission" date="2020-01" db="EMBL/GenBank/DDBJ databases">
        <title>Insect and environment-associated Actinomycetes.</title>
        <authorList>
            <person name="Currrie C."/>
            <person name="Chevrette M."/>
            <person name="Carlson C."/>
            <person name="Stubbendieck R."/>
            <person name="Wendt-Pienkowski E."/>
        </authorList>
    </citation>
    <scope>NUCLEOTIDE SEQUENCE [LARGE SCALE GENOMIC DNA]</scope>
    <source>
        <strain evidence="9 10">SID10258</strain>
    </source>
</reference>
<organism evidence="9 10">
    <name type="scientific">Actinomadura bangladeshensis</name>
    <dbReference type="NCBI Taxonomy" id="453573"/>
    <lineage>
        <taxon>Bacteria</taxon>
        <taxon>Bacillati</taxon>
        <taxon>Actinomycetota</taxon>
        <taxon>Actinomycetes</taxon>
        <taxon>Streptosporangiales</taxon>
        <taxon>Thermomonosporaceae</taxon>
        <taxon>Actinomadura</taxon>
    </lineage>
</organism>
<comment type="caution">
    <text evidence="9">The sequence shown here is derived from an EMBL/GenBank/DDBJ whole genome shotgun (WGS) entry which is preliminary data.</text>
</comment>
<keyword evidence="3 7" id="KW-0812">Transmembrane</keyword>
<feature type="transmembrane region" description="Helical" evidence="7">
    <location>
        <begin position="36"/>
        <end position="52"/>
    </location>
</feature>
<evidence type="ECO:0000256" key="4">
    <source>
        <dbReference type="ARBA" id="ARBA00022989"/>
    </source>
</evidence>
<proteinExistence type="inferred from homology"/>
<dbReference type="GO" id="GO:0005886">
    <property type="term" value="C:plasma membrane"/>
    <property type="evidence" value="ECO:0007669"/>
    <property type="project" value="UniProtKB-SubCell"/>
</dbReference>
<evidence type="ECO:0000256" key="3">
    <source>
        <dbReference type="ARBA" id="ARBA00022692"/>
    </source>
</evidence>
<feature type="transmembrane region" description="Helical" evidence="7">
    <location>
        <begin position="305"/>
        <end position="325"/>
    </location>
</feature>
<feature type="transmembrane region" description="Helical" evidence="7">
    <location>
        <begin position="12"/>
        <end position="30"/>
    </location>
</feature>
<evidence type="ECO:0000256" key="1">
    <source>
        <dbReference type="ARBA" id="ARBA00004651"/>
    </source>
</evidence>
<evidence type="ECO:0000256" key="7">
    <source>
        <dbReference type="SAM" id="Phobius"/>
    </source>
</evidence>
<comment type="subcellular location">
    <subcellularLocation>
        <location evidence="1">Cell membrane</location>
        <topology evidence="1">Multi-pass membrane protein</topology>
    </subcellularLocation>
</comment>
<evidence type="ECO:0000313" key="10">
    <source>
        <dbReference type="Proteomes" id="UP000475532"/>
    </source>
</evidence>
<evidence type="ECO:0000259" key="8">
    <source>
        <dbReference type="Pfam" id="PF13515"/>
    </source>
</evidence>
<feature type="transmembrane region" description="Helical" evidence="7">
    <location>
        <begin position="112"/>
        <end position="133"/>
    </location>
</feature>
<dbReference type="InterPro" id="IPR049453">
    <property type="entry name" value="Memb_transporter_dom"/>
</dbReference>
<comment type="similarity">
    <text evidence="6">Belongs to the YccS/YhfK family.</text>
</comment>
<gene>
    <name evidence="9" type="ORF">G3I70_00380</name>
</gene>
<evidence type="ECO:0000256" key="6">
    <source>
        <dbReference type="ARBA" id="ARBA00043993"/>
    </source>
</evidence>
<dbReference type="Pfam" id="PF13515">
    <property type="entry name" value="FUSC_2"/>
    <property type="match status" value="1"/>
</dbReference>
<sequence>MADVGLRTGLRAPATTMAAVLAAFGSAWLLERLAHLGADIVMQAVVLSITLARTQRGTAPTDRLTGLIVLPTVAFAAIGLGTLMSDRPFEGDAAFVLLVTSALWIRRFGPLFARAGTLMLLPAIALLVLPHTVSSGHVLWAPVVALIAWFWVTAFQLIADRATPPASSQAAPRSSRAAHRMAAQMGVALAGAFTAGHLLFPDHWAWVVLTAFIVCNGARGQGDALHKGVLRALGATGGTCLATLVAGTFAPGNRGSVALIFVVLGIAVWLRPRNYAYWAGGVTAALSLLYGYFGQTAMPLLWTRMEAILVGAVIGVASAWFVLPFRTRDVLRRRAADALAILSEVLKGEPGAMHKFEGAVAELDKLYPALRMHRTVTRRRPHQADAIDRLRDIVAQLHVVGADRSLAMLRANVGAARRAIARRTNGTPYRPVRAEDAHISDIDAALAAIYAIYAPPTRAPECRVSARPES</sequence>
<dbReference type="Proteomes" id="UP000475532">
    <property type="component" value="Unassembled WGS sequence"/>
</dbReference>
<protein>
    <submittedName>
        <fullName evidence="9">FUSC family protein</fullName>
    </submittedName>
</protein>
<dbReference type="EMBL" id="JAAGLI010000003">
    <property type="protein sequence ID" value="NEA20959.1"/>
    <property type="molecule type" value="Genomic_DNA"/>
</dbReference>
<keyword evidence="4 7" id="KW-1133">Transmembrane helix</keyword>
<feature type="domain" description="Integral membrane bound transporter" evidence="8">
    <location>
        <begin position="193"/>
        <end position="317"/>
    </location>
</feature>
<feature type="transmembrane region" description="Helical" evidence="7">
    <location>
        <begin position="229"/>
        <end position="249"/>
    </location>
</feature>
<feature type="transmembrane region" description="Helical" evidence="7">
    <location>
        <begin position="139"/>
        <end position="159"/>
    </location>
</feature>
<keyword evidence="5 7" id="KW-0472">Membrane</keyword>
<evidence type="ECO:0000256" key="5">
    <source>
        <dbReference type="ARBA" id="ARBA00023136"/>
    </source>
</evidence>
<feature type="transmembrane region" description="Helical" evidence="7">
    <location>
        <begin position="204"/>
        <end position="222"/>
    </location>
</feature>
<evidence type="ECO:0000256" key="2">
    <source>
        <dbReference type="ARBA" id="ARBA00022475"/>
    </source>
</evidence>